<dbReference type="AlphaFoldDB" id="A0A1W9S2S6"/>
<proteinExistence type="predicted"/>
<name>A0A1W9S2S6_9BACT</name>
<accession>A0A1W9S2S6</accession>
<dbReference type="EMBL" id="NATQ01000010">
    <property type="protein sequence ID" value="OQX91151.1"/>
    <property type="molecule type" value="Genomic_DNA"/>
</dbReference>
<gene>
    <name evidence="1" type="ORF">B6D57_00810</name>
</gene>
<evidence type="ECO:0000313" key="2">
    <source>
        <dbReference type="Proteomes" id="UP000192611"/>
    </source>
</evidence>
<comment type="caution">
    <text evidence="1">The sequence shown here is derived from an EMBL/GenBank/DDBJ whole genome shotgun (WGS) entry which is preliminary data.</text>
</comment>
<evidence type="ECO:0000313" key="1">
    <source>
        <dbReference type="EMBL" id="OQX91151.1"/>
    </source>
</evidence>
<sequence>MGYEGSVIWHSKEDLLGVDRDDIMFKVVASDNDTGERASPGLVVLDNNNTPRVEVNAPEGESSGIVRIPVDISDDEGDMIELVCEFSIDGGQVYQPATVISPKGQIHTSEYSTFIEWDSMNDIEGLDVEDVRFKVIPWDEDEGEASVSPPFHVDNNIPPMVEVAGITEEVSGEVFVDFTIEDVENDNVSMKVEYSIDGGRTWAPATIDGNMNNITSLMYANTFVWRSDQDVPSADLTDVALRLTPSDRDVGEPAIVSPIHLDNNIPPEVTVTIPSGELTGDVDIGYTISDPEGDTVSLMMEYSIDGGITYNEATISGQISGITPARYSGVIKWDSGADIAGVDSGDIRLRVVAMDADEGKPFESELISVDNNIPPDVSLGSYEFSPTGDIILLYHLSDNEGDSLSLVCEYSEDGGSTFKNATIMGLTTDITPKEYDGELIWAVGTDLPGKVLSDVLFRITPYDTEAGQPETLAIGKLDTNIPPTLNVIEPFEEVSGDVAISYSIYDPEEDTVDLKVEYSVDGGMTFKEATIRSGSTGISSSGYLGKFVWDTRADLDNKEFNVVLRVTASDIKEGEEIITPSFPVDNNRPPKISIKSYALSEDKETVSIEFTILDDERDKARIKCQFSEDGGVTWNDATVEGMTTDLVPDGLYKLIWKKSEDIPTILEGARIKFKIIPFDYDEGTSSELEL</sequence>
<dbReference type="Proteomes" id="UP000192611">
    <property type="component" value="Unassembled WGS sequence"/>
</dbReference>
<reference evidence="2" key="1">
    <citation type="submission" date="2017-03" db="EMBL/GenBank/DDBJ databases">
        <title>Novel pathways for hydrocarbon cycling and metabolic interdependencies in hydrothermal sediment communities.</title>
        <authorList>
            <person name="Dombrowski N."/>
            <person name="Seitz K."/>
            <person name="Teske A."/>
            <person name="Baker B."/>
        </authorList>
    </citation>
    <scope>NUCLEOTIDE SEQUENCE [LARGE SCALE GENOMIC DNA]</scope>
</reference>
<dbReference type="InterPro" id="IPR036278">
    <property type="entry name" value="Sialidase_sf"/>
</dbReference>
<protein>
    <recommendedName>
        <fullName evidence="3">Sialidase domain-containing protein</fullName>
    </recommendedName>
</protein>
<dbReference type="SUPFAM" id="SSF50939">
    <property type="entry name" value="Sialidases"/>
    <property type="match status" value="1"/>
</dbReference>
<evidence type="ECO:0008006" key="3">
    <source>
        <dbReference type="Google" id="ProtNLM"/>
    </source>
</evidence>
<organism evidence="1 2">
    <name type="scientific">Candidatus Coatesbacteria bacterium 4484_99</name>
    <dbReference type="NCBI Taxonomy" id="1970774"/>
    <lineage>
        <taxon>Bacteria</taxon>
        <taxon>Candidatus Coatesiibacteriota</taxon>
    </lineage>
</organism>